<name>A0A0H3FYC3_KLEAK</name>
<dbReference type="RefSeq" id="WP_015705996.1">
    <property type="nucleotide sequence ID" value="NC_015663.1"/>
</dbReference>
<evidence type="ECO:0000313" key="2">
    <source>
        <dbReference type="Proteomes" id="UP000008881"/>
    </source>
</evidence>
<keyword evidence="2" id="KW-1185">Reference proteome</keyword>
<reference evidence="1 2" key="1">
    <citation type="journal article" date="2012" name="J. Bacteriol.">
        <title>Complete genome sequence of Enterobacter aerogenes KCTC 2190.</title>
        <authorList>
            <person name="Shin S.H."/>
            <person name="Kim S."/>
            <person name="Kim J.Y."/>
            <person name="Lee S."/>
            <person name="Um Y."/>
            <person name="Oh M.K."/>
            <person name="Kim Y.R."/>
            <person name="Lee J."/>
            <person name="Yang K.S."/>
        </authorList>
    </citation>
    <scope>NUCLEOTIDE SEQUENCE [LARGE SCALE GENOMIC DNA]</scope>
    <source>
        <strain evidence="1 2">KCTC 2190</strain>
    </source>
</reference>
<dbReference type="HOGENOM" id="CLU_041132_3_1_6"/>
<dbReference type="GO" id="GO:0016740">
    <property type="term" value="F:transferase activity"/>
    <property type="evidence" value="ECO:0007669"/>
    <property type="project" value="UniProtKB-KW"/>
</dbReference>
<keyword evidence="1" id="KW-0808">Transferase</keyword>
<dbReference type="Gene3D" id="3.40.50.2000">
    <property type="entry name" value="Glycogen Phosphorylase B"/>
    <property type="match status" value="1"/>
</dbReference>
<dbReference type="eggNOG" id="COG0438">
    <property type="taxonomic scope" value="Bacteria"/>
</dbReference>
<organism evidence="1 2">
    <name type="scientific">Klebsiella aerogenes (strain ATCC 13048 / DSM 30053 / CCUG 1429 / JCM 1235 / KCTC 2190 / NBRC 13534 / NCIMB 10102 / NCTC 10006 / CDC 819-56)</name>
    <name type="common">Enterobacter aerogenes</name>
    <dbReference type="NCBI Taxonomy" id="1028307"/>
    <lineage>
        <taxon>Bacteria</taxon>
        <taxon>Pseudomonadati</taxon>
        <taxon>Pseudomonadota</taxon>
        <taxon>Gammaproteobacteria</taxon>
        <taxon>Enterobacterales</taxon>
        <taxon>Enterobacteriaceae</taxon>
        <taxon>Klebsiella/Raoultella group</taxon>
        <taxon>Klebsiella</taxon>
    </lineage>
</organism>
<accession>A0A0H3FYC3</accession>
<dbReference type="AlphaFoldDB" id="A0A0H3FYC3"/>
<evidence type="ECO:0000313" key="1">
    <source>
        <dbReference type="EMBL" id="AEG99531.1"/>
    </source>
</evidence>
<dbReference type="GeneID" id="93312799"/>
<dbReference type="OrthoDB" id="9815351at2"/>
<dbReference type="Proteomes" id="UP000008881">
    <property type="component" value="Chromosome"/>
</dbReference>
<sequence length="361" mass="41182">MKIVYLSAVPWLSISQRPHFFAKYALTHATQELLWIEPYPSRFPTLTDLTPGRHAPEPAGLDLIEGLQLTRLGFVAPVEPIPSLFKLLNHRKIKQLIDDITNFISEDTILVIGKPCLLANMLIKQFKWRQVWYDAMDDFPSFYSGISKKNTAHLEKEIALQVDRIFCSSHALIEKFSFIAPHKTMLVLNACSDDIQKSNLPQPSNEKVTFGYIGTIASWFDWNWVIDLATKNPEAIVNLVGPKKTRVPENLPENIVLEPPIPHPKVMEKISTFNYVIIPFVQNDITKYVDPVKFYEYRLAGKTILSTPFGEMLWHHQGEASNSGITLDITIPENTLVFPSPQKSNDIPRWSGRFSEVFISH</sequence>
<gene>
    <name evidence="1" type="ordered locus">EAE_23160</name>
</gene>
<dbReference type="EMBL" id="CP002824">
    <property type="protein sequence ID" value="AEG99531.1"/>
    <property type="molecule type" value="Genomic_DNA"/>
</dbReference>
<dbReference type="SUPFAM" id="SSF53756">
    <property type="entry name" value="UDP-Glycosyltransferase/glycogen phosphorylase"/>
    <property type="match status" value="1"/>
</dbReference>
<protein>
    <submittedName>
        <fullName evidence="1">Glycosyltransferase</fullName>
    </submittedName>
</protein>
<dbReference type="PATRIC" id="fig|1028307.3.peg.4589"/>
<proteinExistence type="predicted"/>
<dbReference type="KEGG" id="eae:EAE_23160"/>